<protein>
    <submittedName>
        <fullName evidence="2">Uncharacterized protein</fullName>
    </submittedName>
</protein>
<evidence type="ECO:0000256" key="1">
    <source>
        <dbReference type="SAM" id="MobiDB-lite"/>
    </source>
</evidence>
<sequence>MNLNINNSVKLYSCNQDGSERISSNTQFSGIFNKSALLSESQFDQESESSTTSTITENNEFTFNIPTQINHKQNQSPKKEISLSDYFKSLQMLENINNSHMKILKRITSISPNTGCLSMKTSSQNKLENVIYYNPTNSKVINYKIIEPLDLNLVNDNGESEGNFNQAPIKKRRKVGRPRNDAKKLNQQQQQPISKSVMEQDEDIINHRTKYGRIIKFTPEVAKMLQVDESRNLITMPETIVQSAQVIDPQQQQPQQLEQPIRKQRKISSEFRCITCKKVYLGKNKMNHHLKLNPDHRAFSNESDLFSHLMKLVRQKKTNEAKANVFFKELSSFVQQCEKFTPKLITNKELSDPNVHHHKIDKNAASVLRINPGTYSINMNVFDRNFKFDNPNNLHHQEELPEHSINNIVHNIEEEVHQENGHNEVMKALDVSLDGNEVNLLIPQTTELTNLTNISDIITSDTHEGDDNALLGFLN</sequence>
<comment type="caution">
    <text evidence="2">The sequence shown here is derived from an EMBL/GenBank/DDBJ whole genome shotgun (WGS) entry which is preliminary data.</text>
</comment>
<keyword evidence="3" id="KW-1185">Reference proteome</keyword>
<dbReference type="Proteomes" id="UP001107558">
    <property type="component" value="Chromosome 1"/>
</dbReference>
<accession>A0A9J6CN87</accession>
<evidence type="ECO:0000313" key="3">
    <source>
        <dbReference type="Proteomes" id="UP001107558"/>
    </source>
</evidence>
<reference evidence="2" key="1">
    <citation type="submission" date="2021-03" db="EMBL/GenBank/DDBJ databases">
        <title>Chromosome level genome of the anhydrobiotic midge Polypedilum vanderplanki.</title>
        <authorList>
            <person name="Yoshida Y."/>
            <person name="Kikawada T."/>
            <person name="Gusev O."/>
        </authorList>
    </citation>
    <scope>NUCLEOTIDE SEQUENCE</scope>
    <source>
        <strain evidence="2">NIAS01</strain>
        <tissue evidence="2">Whole body or cell culture</tissue>
    </source>
</reference>
<feature type="compositionally biased region" description="Polar residues" evidence="1">
    <location>
        <begin position="185"/>
        <end position="194"/>
    </location>
</feature>
<organism evidence="2 3">
    <name type="scientific">Polypedilum vanderplanki</name>
    <name type="common">Sleeping chironomid midge</name>
    <dbReference type="NCBI Taxonomy" id="319348"/>
    <lineage>
        <taxon>Eukaryota</taxon>
        <taxon>Metazoa</taxon>
        <taxon>Ecdysozoa</taxon>
        <taxon>Arthropoda</taxon>
        <taxon>Hexapoda</taxon>
        <taxon>Insecta</taxon>
        <taxon>Pterygota</taxon>
        <taxon>Neoptera</taxon>
        <taxon>Endopterygota</taxon>
        <taxon>Diptera</taxon>
        <taxon>Nematocera</taxon>
        <taxon>Chironomoidea</taxon>
        <taxon>Chironomidae</taxon>
        <taxon>Chironominae</taxon>
        <taxon>Polypedilum</taxon>
        <taxon>Polypedilum</taxon>
    </lineage>
</organism>
<gene>
    <name evidence="2" type="ORF">PVAND_012710</name>
</gene>
<proteinExistence type="predicted"/>
<dbReference type="OrthoDB" id="5981545at2759"/>
<dbReference type="EMBL" id="JADBJN010000001">
    <property type="protein sequence ID" value="KAG5683429.1"/>
    <property type="molecule type" value="Genomic_DNA"/>
</dbReference>
<evidence type="ECO:0000313" key="2">
    <source>
        <dbReference type="EMBL" id="KAG5683429.1"/>
    </source>
</evidence>
<name>A0A9J6CN87_POLVA</name>
<dbReference type="AlphaFoldDB" id="A0A9J6CN87"/>
<feature type="region of interest" description="Disordered" evidence="1">
    <location>
        <begin position="159"/>
        <end position="197"/>
    </location>
</feature>